<gene>
    <name evidence="2" type="ORF">ACFFLS_11520</name>
</gene>
<sequence length="222" mass="25147">MKKKNLKIVLLIGFLILNIAINAQSTKNEQDEIVKAKEWISSLSLNDSAKENRLIQVVATHLTAVKDWHNSHPASTVPAGINPLDGKPLSELHRQIIADSAMPSKVHEDLMSGLRKDLNEQQVALVLDKYTIGKVAFTMKGYQAIVPEMTEAETAEIQKLLEKAREQAVDYKSMKEISAIFEIYKTQAEHYLNNNGRNWRQMYSDYTKKIKAEKETKKGKTP</sequence>
<organism evidence="2 3">
    <name type="scientific">Flavobacterium procerum</name>
    <dbReference type="NCBI Taxonomy" id="1455569"/>
    <lineage>
        <taxon>Bacteria</taxon>
        <taxon>Pseudomonadati</taxon>
        <taxon>Bacteroidota</taxon>
        <taxon>Flavobacteriia</taxon>
        <taxon>Flavobacteriales</taxon>
        <taxon>Flavobacteriaceae</taxon>
        <taxon>Flavobacterium</taxon>
    </lineage>
</organism>
<dbReference type="Proteomes" id="UP001589734">
    <property type="component" value="Unassembled WGS sequence"/>
</dbReference>
<name>A0ABV6BQG7_9FLAO</name>
<keyword evidence="1" id="KW-0732">Signal</keyword>
<evidence type="ECO:0000313" key="2">
    <source>
        <dbReference type="EMBL" id="MFC0077671.1"/>
    </source>
</evidence>
<feature type="chain" id="PRO_5047263016" evidence="1">
    <location>
        <begin position="24"/>
        <end position="222"/>
    </location>
</feature>
<dbReference type="InterPro" id="IPR024284">
    <property type="entry name" value="DUF3826"/>
</dbReference>
<proteinExistence type="predicted"/>
<keyword evidence="3" id="KW-1185">Reference proteome</keyword>
<evidence type="ECO:0000256" key="1">
    <source>
        <dbReference type="SAM" id="SignalP"/>
    </source>
</evidence>
<dbReference type="EMBL" id="JBHLYW010000009">
    <property type="protein sequence ID" value="MFC0077671.1"/>
    <property type="molecule type" value="Genomic_DNA"/>
</dbReference>
<feature type="signal peptide" evidence="1">
    <location>
        <begin position="1"/>
        <end position="23"/>
    </location>
</feature>
<comment type="caution">
    <text evidence="2">The sequence shown here is derived from an EMBL/GenBank/DDBJ whole genome shotgun (WGS) entry which is preliminary data.</text>
</comment>
<dbReference type="Pfam" id="PF12875">
    <property type="entry name" value="DUF3826"/>
    <property type="match status" value="1"/>
</dbReference>
<evidence type="ECO:0000313" key="3">
    <source>
        <dbReference type="Proteomes" id="UP001589734"/>
    </source>
</evidence>
<reference evidence="2 3" key="1">
    <citation type="submission" date="2024-09" db="EMBL/GenBank/DDBJ databases">
        <authorList>
            <person name="Sun Q."/>
            <person name="Mori K."/>
        </authorList>
    </citation>
    <scope>NUCLEOTIDE SEQUENCE [LARGE SCALE GENOMIC DNA]</scope>
    <source>
        <strain evidence="2 3">CGMCC 1.12926</strain>
    </source>
</reference>
<accession>A0ABV6BQG7</accession>
<protein>
    <submittedName>
        <fullName evidence="2">DUF3826 domain-containing protein</fullName>
    </submittedName>
</protein>
<dbReference type="RefSeq" id="WP_379686761.1">
    <property type="nucleotide sequence ID" value="NZ_JBHLYW010000009.1"/>
</dbReference>